<evidence type="ECO:0000313" key="2">
    <source>
        <dbReference type="Proteomes" id="UP001342631"/>
    </source>
</evidence>
<dbReference type="Proteomes" id="UP001342631">
    <property type="component" value="Unassembled WGS sequence"/>
</dbReference>
<dbReference type="Pfam" id="PF20137">
    <property type="entry name" value="BubE"/>
    <property type="match status" value="1"/>
</dbReference>
<sequence>MRYPRLEHRFVQYLPERMEPGILYVSMEYGTVAHRCCCGCGEEVVTPLTPTDWKLIYDGETISLKPSVGNWNLACRSHYVIDHGRVIEAGPWSDERIAAELRRDKIAKERYYGPSKTTEEAVPAAAVPPPEVDRSLYARLGRWLSRLLHGRSTAHAHKRLSR</sequence>
<keyword evidence="2" id="KW-1185">Reference proteome</keyword>
<protein>
    <recommendedName>
        <fullName evidence="3">PARP-type domain-containing protein</fullName>
    </recommendedName>
</protein>
<comment type="caution">
    <text evidence="1">The sequence shown here is derived from an EMBL/GenBank/DDBJ whole genome shotgun (WGS) entry which is preliminary data.</text>
</comment>
<gene>
    <name evidence="1" type="ORF">ASNO1_23760</name>
</gene>
<name>A0ABQ6QQ28_9BACT</name>
<accession>A0ABQ6QQ28</accession>
<organism evidence="1 2">
    <name type="scientific">Corallococcus caeni</name>
    <dbReference type="NCBI Taxonomy" id="3082388"/>
    <lineage>
        <taxon>Bacteria</taxon>
        <taxon>Pseudomonadati</taxon>
        <taxon>Myxococcota</taxon>
        <taxon>Myxococcia</taxon>
        <taxon>Myxococcales</taxon>
        <taxon>Cystobacterineae</taxon>
        <taxon>Myxococcaceae</taxon>
        <taxon>Corallococcus</taxon>
    </lineage>
</organism>
<evidence type="ECO:0008006" key="3">
    <source>
        <dbReference type="Google" id="ProtNLM"/>
    </source>
</evidence>
<reference evidence="1 2" key="1">
    <citation type="journal article" date="2024" name="Arch. Microbiol.">
        <title>Corallococcus caeni sp. nov., a novel myxobacterium isolated from activated sludge.</title>
        <authorList>
            <person name="Tomita S."/>
            <person name="Nakai R."/>
            <person name="Kuroda K."/>
            <person name="Kurashita H."/>
            <person name="Hatamoto M."/>
            <person name="Yamaguchi T."/>
            <person name="Narihiro T."/>
        </authorList>
    </citation>
    <scope>NUCLEOTIDE SEQUENCE [LARGE SCALE GENOMIC DNA]</scope>
    <source>
        <strain evidence="1 2">NO1</strain>
    </source>
</reference>
<evidence type="ECO:0000313" key="1">
    <source>
        <dbReference type="EMBL" id="GMU06123.1"/>
    </source>
</evidence>
<dbReference type="EMBL" id="BTTX01000002">
    <property type="protein sequence ID" value="GMU06123.1"/>
    <property type="molecule type" value="Genomic_DNA"/>
</dbReference>
<proteinExistence type="predicted"/>
<dbReference type="InterPro" id="IPR045384">
    <property type="entry name" value="DUF6527"/>
</dbReference>